<evidence type="ECO:0000313" key="2">
    <source>
        <dbReference type="Proteomes" id="UP000634136"/>
    </source>
</evidence>
<evidence type="ECO:0000313" key="1">
    <source>
        <dbReference type="EMBL" id="KAF7802820.1"/>
    </source>
</evidence>
<gene>
    <name evidence="1" type="ORF">G2W53_041931</name>
</gene>
<protein>
    <submittedName>
        <fullName evidence="1">Uncharacterized protein</fullName>
    </submittedName>
</protein>
<dbReference type="Proteomes" id="UP000634136">
    <property type="component" value="Unassembled WGS sequence"/>
</dbReference>
<proteinExistence type="predicted"/>
<organism evidence="1 2">
    <name type="scientific">Senna tora</name>
    <dbReference type="NCBI Taxonomy" id="362788"/>
    <lineage>
        <taxon>Eukaryota</taxon>
        <taxon>Viridiplantae</taxon>
        <taxon>Streptophyta</taxon>
        <taxon>Embryophyta</taxon>
        <taxon>Tracheophyta</taxon>
        <taxon>Spermatophyta</taxon>
        <taxon>Magnoliopsida</taxon>
        <taxon>eudicotyledons</taxon>
        <taxon>Gunneridae</taxon>
        <taxon>Pentapetalae</taxon>
        <taxon>rosids</taxon>
        <taxon>fabids</taxon>
        <taxon>Fabales</taxon>
        <taxon>Fabaceae</taxon>
        <taxon>Caesalpinioideae</taxon>
        <taxon>Cassia clade</taxon>
        <taxon>Senna</taxon>
    </lineage>
</organism>
<comment type="caution">
    <text evidence="1">The sequence shown here is derived from an EMBL/GenBank/DDBJ whole genome shotgun (WGS) entry which is preliminary data.</text>
</comment>
<keyword evidence="2" id="KW-1185">Reference proteome</keyword>
<reference evidence="1" key="1">
    <citation type="submission" date="2020-09" db="EMBL/GenBank/DDBJ databases">
        <title>Genome-Enabled Discovery of Anthraquinone Biosynthesis in Senna tora.</title>
        <authorList>
            <person name="Kang S.-H."/>
            <person name="Pandey R.P."/>
            <person name="Lee C.-M."/>
            <person name="Sim J.-S."/>
            <person name="Jeong J.-T."/>
            <person name="Choi B.-S."/>
            <person name="Jung M."/>
            <person name="Ginzburg D."/>
            <person name="Zhao K."/>
            <person name="Won S.Y."/>
            <person name="Oh T.-J."/>
            <person name="Yu Y."/>
            <person name="Kim N.-H."/>
            <person name="Lee O.R."/>
            <person name="Lee T.-H."/>
            <person name="Bashyal P."/>
            <person name="Kim T.-S."/>
            <person name="Lee W.-H."/>
            <person name="Kawkins C."/>
            <person name="Kim C.-K."/>
            <person name="Kim J.S."/>
            <person name="Ahn B.O."/>
            <person name="Rhee S.Y."/>
            <person name="Sohng J.K."/>
        </authorList>
    </citation>
    <scope>NUCLEOTIDE SEQUENCE</scope>
    <source>
        <tissue evidence="1">Leaf</tissue>
    </source>
</reference>
<sequence>MISIVSMEETAVVTVVSLVSNKPSSSSPSSLPSPSLLGVVIMGETG</sequence>
<accession>A0A834VZJ7</accession>
<dbReference type="AlphaFoldDB" id="A0A834VZJ7"/>
<dbReference type="EMBL" id="JAAIUW010000013">
    <property type="protein sequence ID" value="KAF7802820.1"/>
    <property type="molecule type" value="Genomic_DNA"/>
</dbReference>
<name>A0A834VZJ7_9FABA</name>